<comment type="similarity">
    <text evidence="2">Belongs to the plant acyltransferase family.</text>
</comment>
<dbReference type="Pfam" id="PF02458">
    <property type="entry name" value="Transferase"/>
    <property type="match status" value="1"/>
</dbReference>
<dbReference type="Gene3D" id="3.30.559.10">
    <property type="entry name" value="Chloramphenicol acetyltransferase-like domain"/>
    <property type="match status" value="2"/>
</dbReference>
<dbReference type="GeneID" id="63773429"/>
<organism evidence="5 6">
    <name type="scientific">Pseudomassariella vexata</name>
    <dbReference type="NCBI Taxonomy" id="1141098"/>
    <lineage>
        <taxon>Eukaryota</taxon>
        <taxon>Fungi</taxon>
        <taxon>Dikarya</taxon>
        <taxon>Ascomycota</taxon>
        <taxon>Pezizomycotina</taxon>
        <taxon>Sordariomycetes</taxon>
        <taxon>Xylariomycetidae</taxon>
        <taxon>Amphisphaeriales</taxon>
        <taxon>Pseudomassariaceae</taxon>
        <taxon>Pseudomassariella</taxon>
    </lineage>
</organism>
<dbReference type="InParanoid" id="A0A1Y2E6S4"/>
<evidence type="ECO:0000313" key="5">
    <source>
        <dbReference type="EMBL" id="ORY67137.1"/>
    </source>
</evidence>
<dbReference type="PANTHER" id="PTHR31896">
    <property type="entry name" value="FAMILY REGULATORY PROTEIN, PUTATIVE (AFU_ORTHOLOGUE AFUA_3G14730)-RELATED"/>
    <property type="match status" value="1"/>
</dbReference>
<evidence type="ECO:0000256" key="1">
    <source>
        <dbReference type="ARBA" id="ARBA00005179"/>
    </source>
</evidence>
<dbReference type="RefSeq" id="XP_040717761.1">
    <property type="nucleotide sequence ID" value="XM_040857217.1"/>
</dbReference>
<evidence type="ECO:0008006" key="7">
    <source>
        <dbReference type="Google" id="ProtNLM"/>
    </source>
</evidence>
<comment type="pathway">
    <text evidence="1">Secondary metabolite biosynthesis.</text>
</comment>
<keyword evidence="4" id="KW-0012">Acyltransferase</keyword>
<sequence>MMVWTLRFDDVLNASKLNDSLWRLIEIDGWRKLGGRLRMNESKKLELHIPKEFTPERPAVRFTHVTFTVPIGDHPLASQLPKATLDSHKPTMSLGSDKFLPLAVREGTPRTVEDLLYSDCPQLSLHVTSFTNATLVHLVGPHTLFDGMGTHMCVRAWSAVLAGKIHQVPPMSGGTSDPAASLGLGSEPEKAAKATEEPYLLASKQLKGLKLFHFTLRSLWDKFRRPNVETRTICIPSSLLQTLQAQAKQDLEKQVGEKSEIPFVSEGDVLITYLTLLIARAQSRPRPLTVYNVIEVRSRLKSVFAEGSAYVQNLAFGAVTLLSASEASNLSLGVIAAKIRESIATQSTEAQLMAFIHLMRQELDRTGKFLVVSEPDAMMVVFTNWQKARFFDVIDFSPAVVRTGDTSKRRVTPSGKISYHHCESLSENSQFRNAVIVLGKDHGGNYWLSGALNP</sequence>
<protein>
    <recommendedName>
        <fullName evidence="7">Transferase family-domain-containing protein</fullName>
    </recommendedName>
</protein>
<accession>A0A1Y2E6S4</accession>
<dbReference type="PANTHER" id="PTHR31896:SF69">
    <property type="entry name" value="FAMILY REGULATORY PROTEIN, PUTATIVE (AFU_ORTHOLOGUE AFUA_3G14730)-RELATED"/>
    <property type="match status" value="1"/>
</dbReference>
<dbReference type="AlphaFoldDB" id="A0A1Y2E6S4"/>
<comment type="caution">
    <text evidence="5">The sequence shown here is derived from an EMBL/GenBank/DDBJ whole genome shotgun (WGS) entry which is preliminary data.</text>
</comment>
<dbReference type="GO" id="GO:0016746">
    <property type="term" value="F:acyltransferase activity"/>
    <property type="evidence" value="ECO:0007669"/>
    <property type="project" value="UniProtKB-KW"/>
</dbReference>
<gene>
    <name evidence="5" type="ORF">BCR38DRAFT_364385</name>
</gene>
<dbReference type="EMBL" id="MCFJ01000004">
    <property type="protein sequence ID" value="ORY67137.1"/>
    <property type="molecule type" value="Genomic_DNA"/>
</dbReference>
<dbReference type="OrthoDB" id="21502at2759"/>
<name>A0A1Y2E6S4_9PEZI</name>
<feature type="non-terminal residue" evidence="5">
    <location>
        <position position="454"/>
    </location>
</feature>
<keyword evidence="6" id="KW-1185">Reference proteome</keyword>
<evidence type="ECO:0000256" key="4">
    <source>
        <dbReference type="ARBA" id="ARBA00023315"/>
    </source>
</evidence>
<evidence type="ECO:0000256" key="2">
    <source>
        <dbReference type="ARBA" id="ARBA00009861"/>
    </source>
</evidence>
<dbReference type="Proteomes" id="UP000193689">
    <property type="component" value="Unassembled WGS sequence"/>
</dbReference>
<evidence type="ECO:0000256" key="3">
    <source>
        <dbReference type="ARBA" id="ARBA00022679"/>
    </source>
</evidence>
<keyword evidence="3" id="KW-0808">Transferase</keyword>
<proteinExistence type="inferred from homology"/>
<reference evidence="5 6" key="1">
    <citation type="submission" date="2016-07" db="EMBL/GenBank/DDBJ databases">
        <title>Pervasive Adenine N6-methylation of Active Genes in Fungi.</title>
        <authorList>
            <consortium name="DOE Joint Genome Institute"/>
            <person name="Mondo S.J."/>
            <person name="Dannebaum R.O."/>
            <person name="Kuo R.C."/>
            <person name="Labutti K."/>
            <person name="Haridas S."/>
            <person name="Kuo A."/>
            <person name="Salamov A."/>
            <person name="Ahrendt S.R."/>
            <person name="Lipzen A."/>
            <person name="Sullivan W."/>
            <person name="Andreopoulos W.B."/>
            <person name="Clum A."/>
            <person name="Lindquist E."/>
            <person name="Daum C."/>
            <person name="Ramamoorthy G.K."/>
            <person name="Gryganskyi A."/>
            <person name="Culley D."/>
            <person name="Magnuson J.K."/>
            <person name="James T.Y."/>
            <person name="O'Malley M.A."/>
            <person name="Stajich J.E."/>
            <person name="Spatafora J.W."/>
            <person name="Visel A."/>
            <person name="Grigoriev I.V."/>
        </authorList>
    </citation>
    <scope>NUCLEOTIDE SEQUENCE [LARGE SCALE GENOMIC DNA]</scope>
    <source>
        <strain evidence="5 6">CBS 129021</strain>
    </source>
</reference>
<dbReference type="InterPro" id="IPR051283">
    <property type="entry name" value="Sec_Metabolite_Acyltrans"/>
</dbReference>
<dbReference type="InterPro" id="IPR023213">
    <property type="entry name" value="CAT-like_dom_sf"/>
</dbReference>
<evidence type="ECO:0000313" key="6">
    <source>
        <dbReference type="Proteomes" id="UP000193689"/>
    </source>
</evidence>